<proteinExistence type="predicted"/>
<evidence type="ECO:0000256" key="4">
    <source>
        <dbReference type="ARBA" id="ARBA00022833"/>
    </source>
</evidence>
<evidence type="ECO:0000313" key="9">
    <source>
        <dbReference type="EMBL" id="RLM84536.1"/>
    </source>
</evidence>
<evidence type="ECO:0000256" key="6">
    <source>
        <dbReference type="PROSITE-ProRule" id="PRU00042"/>
    </source>
</evidence>
<dbReference type="InterPro" id="IPR013087">
    <property type="entry name" value="Znf_C2H2_type"/>
</dbReference>
<dbReference type="SUPFAM" id="SSF57667">
    <property type="entry name" value="beta-beta-alpha zinc fingers"/>
    <property type="match status" value="1"/>
</dbReference>
<evidence type="ECO:0000256" key="7">
    <source>
        <dbReference type="SAM" id="MobiDB-lite"/>
    </source>
</evidence>
<comment type="subcellular location">
    <subcellularLocation>
        <location evidence="1">Nucleus</location>
    </subcellularLocation>
</comment>
<dbReference type="Proteomes" id="UP000275267">
    <property type="component" value="Unassembled WGS sequence"/>
</dbReference>
<keyword evidence="5" id="KW-0539">Nucleus</keyword>
<organism evidence="9 10">
    <name type="scientific">Panicum miliaceum</name>
    <name type="common">Proso millet</name>
    <name type="synonym">Broomcorn millet</name>
    <dbReference type="NCBI Taxonomy" id="4540"/>
    <lineage>
        <taxon>Eukaryota</taxon>
        <taxon>Viridiplantae</taxon>
        <taxon>Streptophyta</taxon>
        <taxon>Embryophyta</taxon>
        <taxon>Tracheophyta</taxon>
        <taxon>Spermatophyta</taxon>
        <taxon>Magnoliopsida</taxon>
        <taxon>Liliopsida</taxon>
        <taxon>Poales</taxon>
        <taxon>Poaceae</taxon>
        <taxon>PACMAD clade</taxon>
        <taxon>Panicoideae</taxon>
        <taxon>Panicodae</taxon>
        <taxon>Paniceae</taxon>
        <taxon>Panicinae</taxon>
        <taxon>Panicum</taxon>
        <taxon>Panicum sect. Panicum</taxon>
    </lineage>
</organism>
<keyword evidence="3 6" id="KW-0863">Zinc-finger</keyword>
<gene>
    <name evidence="9" type="ORF">C2845_PM04G12500</name>
</gene>
<dbReference type="PROSITE" id="PS00028">
    <property type="entry name" value="ZINC_FINGER_C2H2_1"/>
    <property type="match status" value="1"/>
</dbReference>
<keyword evidence="4" id="KW-0862">Zinc</keyword>
<sequence length="132" mass="14346">MEQELSLELTLFHASASPEPPGYFVCMYCDRKFFSSQALGGHRNAHKYERSLAKRRREIAAALRAHGAAAAAASPGAAGVVFAEDKRARVDEQLQPAAVAAPVPAQPSSRRRSSEHGYGVERADELDLTLRL</sequence>
<evidence type="ECO:0000259" key="8">
    <source>
        <dbReference type="PROSITE" id="PS50157"/>
    </source>
</evidence>
<comment type="caution">
    <text evidence="9">The sequence shown here is derived from an EMBL/GenBank/DDBJ whole genome shotgun (WGS) entry which is preliminary data.</text>
</comment>
<dbReference type="AlphaFoldDB" id="A0A3L6QMN3"/>
<keyword evidence="10" id="KW-1185">Reference proteome</keyword>
<evidence type="ECO:0000256" key="2">
    <source>
        <dbReference type="ARBA" id="ARBA00022723"/>
    </source>
</evidence>
<dbReference type="EMBL" id="PQIB02000011">
    <property type="protein sequence ID" value="RLM84536.1"/>
    <property type="molecule type" value="Genomic_DNA"/>
</dbReference>
<dbReference type="OrthoDB" id="632497at2759"/>
<dbReference type="InterPro" id="IPR044246">
    <property type="entry name" value="ZFP3-like"/>
</dbReference>
<reference evidence="10" key="1">
    <citation type="journal article" date="2019" name="Nat. Commun.">
        <title>The genome of broomcorn millet.</title>
        <authorList>
            <person name="Zou C."/>
            <person name="Miki D."/>
            <person name="Li D."/>
            <person name="Tang Q."/>
            <person name="Xiao L."/>
            <person name="Rajput S."/>
            <person name="Deng P."/>
            <person name="Jia W."/>
            <person name="Huang R."/>
            <person name="Zhang M."/>
            <person name="Sun Y."/>
            <person name="Hu J."/>
            <person name="Fu X."/>
            <person name="Schnable P.S."/>
            <person name="Li F."/>
            <person name="Zhang H."/>
            <person name="Feng B."/>
            <person name="Zhu X."/>
            <person name="Liu R."/>
            <person name="Schnable J.C."/>
            <person name="Zhu J.-K."/>
            <person name="Zhang H."/>
        </authorList>
    </citation>
    <scope>NUCLEOTIDE SEQUENCE [LARGE SCALE GENOMIC DNA]</scope>
</reference>
<evidence type="ECO:0000256" key="1">
    <source>
        <dbReference type="ARBA" id="ARBA00004123"/>
    </source>
</evidence>
<dbReference type="STRING" id="4540.A0A3L6QMN3"/>
<dbReference type="GO" id="GO:0009788">
    <property type="term" value="P:negative regulation of abscisic acid-activated signaling pathway"/>
    <property type="evidence" value="ECO:0007669"/>
    <property type="project" value="InterPro"/>
</dbReference>
<evidence type="ECO:0000256" key="5">
    <source>
        <dbReference type="ARBA" id="ARBA00023242"/>
    </source>
</evidence>
<protein>
    <recommendedName>
        <fullName evidence="8">C2H2-type domain-containing protein</fullName>
    </recommendedName>
</protein>
<feature type="domain" description="C2H2-type" evidence="8">
    <location>
        <begin position="24"/>
        <end position="51"/>
    </location>
</feature>
<name>A0A3L6QMN3_PANMI</name>
<dbReference type="GO" id="GO:0008270">
    <property type="term" value="F:zinc ion binding"/>
    <property type="evidence" value="ECO:0007669"/>
    <property type="project" value="UniProtKB-KW"/>
</dbReference>
<accession>A0A3L6QMN3</accession>
<evidence type="ECO:0000313" key="10">
    <source>
        <dbReference type="Proteomes" id="UP000275267"/>
    </source>
</evidence>
<feature type="compositionally biased region" description="Low complexity" evidence="7">
    <location>
        <begin position="95"/>
        <end position="108"/>
    </location>
</feature>
<feature type="compositionally biased region" description="Basic and acidic residues" evidence="7">
    <location>
        <begin position="112"/>
        <end position="123"/>
    </location>
</feature>
<evidence type="ECO:0000256" key="3">
    <source>
        <dbReference type="ARBA" id="ARBA00022771"/>
    </source>
</evidence>
<dbReference type="PROSITE" id="PS50157">
    <property type="entry name" value="ZINC_FINGER_C2H2_2"/>
    <property type="match status" value="1"/>
</dbReference>
<dbReference type="GO" id="GO:0005634">
    <property type="term" value="C:nucleus"/>
    <property type="evidence" value="ECO:0007669"/>
    <property type="project" value="UniProtKB-SubCell"/>
</dbReference>
<dbReference type="InterPro" id="IPR036236">
    <property type="entry name" value="Znf_C2H2_sf"/>
</dbReference>
<feature type="region of interest" description="Disordered" evidence="7">
    <location>
        <begin position="95"/>
        <end position="123"/>
    </location>
</feature>
<dbReference type="PANTHER" id="PTHR47287:SF15">
    <property type="entry name" value="ZINC FINGER PROTEIN 3-LIKE"/>
    <property type="match status" value="1"/>
</dbReference>
<keyword evidence="2" id="KW-0479">Metal-binding</keyword>
<dbReference type="PANTHER" id="PTHR47287">
    <property type="entry name" value="C2H2 AND C2HC ZINC FINGERS SUPERFAMILY PROTEIN"/>
    <property type="match status" value="1"/>
</dbReference>